<accession>A0A1B2I1E2</accession>
<dbReference type="Gene3D" id="3.30.300.130">
    <property type="entry name" value="Fe-S cluster assembly (FSCA)"/>
    <property type="match status" value="1"/>
</dbReference>
<gene>
    <name evidence="1" type="ORF">BED41_00900</name>
</gene>
<evidence type="ECO:0000313" key="1">
    <source>
        <dbReference type="EMBL" id="ANZ43786.1"/>
    </source>
</evidence>
<proteinExistence type="predicted"/>
<reference evidence="1" key="1">
    <citation type="submission" date="2016-08" db="EMBL/GenBank/DDBJ databases">
        <title>Complete genome of Cloacibacillus porcorum.</title>
        <authorList>
            <person name="Looft T."/>
            <person name="Bayles D.O."/>
            <person name="Alt D.P."/>
        </authorList>
    </citation>
    <scope>NUCLEOTIDE SEQUENCE [LARGE SCALE GENOMIC DNA]</scope>
    <source>
        <strain evidence="1">CL-84</strain>
    </source>
</reference>
<dbReference type="InterPro" id="IPR034904">
    <property type="entry name" value="FSCA_dom_sf"/>
</dbReference>
<dbReference type="KEGG" id="cpor:BED41_00900"/>
<dbReference type="AlphaFoldDB" id="A0A1B2I1E2"/>
<keyword evidence="2" id="KW-1185">Reference proteome</keyword>
<protein>
    <submittedName>
        <fullName evidence="1">Uncharacterized protein</fullName>
    </submittedName>
</protein>
<dbReference type="SUPFAM" id="SSF117916">
    <property type="entry name" value="Fe-S cluster assembly (FSCA) domain-like"/>
    <property type="match status" value="1"/>
</dbReference>
<dbReference type="STRING" id="1197717.BED41_00900"/>
<dbReference type="Proteomes" id="UP000093044">
    <property type="component" value="Chromosome"/>
</dbReference>
<evidence type="ECO:0000313" key="2">
    <source>
        <dbReference type="Proteomes" id="UP000093044"/>
    </source>
</evidence>
<dbReference type="EMBL" id="CP016757">
    <property type="protein sequence ID" value="ANZ43786.1"/>
    <property type="molecule type" value="Genomic_DNA"/>
</dbReference>
<name>A0A1B2I1E2_9BACT</name>
<organism evidence="1 2">
    <name type="scientific">Cloacibacillus porcorum</name>
    <dbReference type="NCBI Taxonomy" id="1197717"/>
    <lineage>
        <taxon>Bacteria</taxon>
        <taxon>Thermotogati</taxon>
        <taxon>Synergistota</taxon>
        <taxon>Synergistia</taxon>
        <taxon>Synergistales</taxon>
        <taxon>Synergistaceae</taxon>
        <taxon>Cloacibacillus</taxon>
    </lineage>
</organism>
<sequence length="109" mass="12387">MLFLLYRESFKFLIAFDFSEGGIMVVDKEVVKSALEPLEESFASDGSKIEISSIEGNTVNIKIVVFPGGCRECILPADYLEEMFKNNIEEEAEEEVQVHVEIEDHSKEH</sequence>